<organism evidence="1 2">
    <name type="scientific">Trifolium pratense</name>
    <name type="common">Red clover</name>
    <dbReference type="NCBI Taxonomy" id="57577"/>
    <lineage>
        <taxon>Eukaryota</taxon>
        <taxon>Viridiplantae</taxon>
        <taxon>Streptophyta</taxon>
        <taxon>Embryophyta</taxon>
        <taxon>Tracheophyta</taxon>
        <taxon>Spermatophyta</taxon>
        <taxon>Magnoliopsida</taxon>
        <taxon>eudicotyledons</taxon>
        <taxon>Gunneridae</taxon>
        <taxon>Pentapetalae</taxon>
        <taxon>rosids</taxon>
        <taxon>fabids</taxon>
        <taxon>Fabales</taxon>
        <taxon>Fabaceae</taxon>
        <taxon>Papilionoideae</taxon>
        <taxon>50 kb inversion clade</taxon>
        <taxon>NPAAA clade</taxon>
        <taxon>Hologalegina</taxon>
        <taxon>IRL clade</taxon>
        <taxon>Trifolieae</taxon>
        <taxon>Trifolium</taxon>
    </lineage>
</organism>
<protein>
    <submittedName>
        <fullName evidence="1">Uncharacterized protein</fullName>
    </submittedName>
</protein>
<proteinExistence type="predicted"/>
<sequence length="268" mass="30808">MMKDFTSNESLCSKLSMDEILELERIYNDVGQKSLDHNFCMDIATSFSSSSNSVGKNSLSWEQVQQWFQNKHRESKGQFASSPEGLDLFVDLSDKSSKKGHKSSPKPKGIQAADLSEMVFEAISIKDNAWHDVAMFLNYRVLCTGELEVRVRYHGFGKDEDEWINVKDGVRQRSIPLEASECHKVKEGHLVLCFLERSDYALYCDARVLKIERRVHDSKECSCIFTVRFYHDKSEEEVRWDGICCRPTQEEAEAPLEAFLNPIETLWG</sequence>
<keyword evidence="2" id="KW-1185">Reference proteome</keyword>
<evidence type="ECO:0000313" key="2">
    <source>
        <dbReference type="Proteomes" id="UP001177021"/>
    </source>
</evidence>
<reference evidence="1" key="1">
    <citation type="submission" date="2023-10" db="EMBL/GenBank/DDBJ databases">
        <authorList>
            <person name="Rodriguez Cubillos JULIANA M."/>
            <person name="De Vega J."/>
        </authorList>
    </citation>
    <scope>NUCLEOTIDE SEQUENCE</scope>
</reference>
<gene>
    <name evidence="1" type="ORF">MILVUS5_LOCUS2581</name>
</gene>
<dbReference type="Proteomes" id="UP001177021">
    <property type="component" value="Unassembled WGS sequence"/>
</dbReference>
<accession>A0ACB0IF14</accession>
<dbReference type="EMBL" id="CASHSV030000001">
    <property type="protein sequence ID" value="CAJ2630899.1"/>
    <property type="molecule type" value="Genomic_DNA"/>
</dbReference>
<evidence type="ECO:0000313" key="1">
    <source>
        <dbReference type="EMBL" id="CAJ2630899.1"/>
    </source>
</evidence>
<name>A0ACB0IF14_TRIPR</name>
<comment type="caution">
    <text evidence="1">The sequence shown here is derived from an EMBL/GenBank/DDBJ whole genome shotgun (WGS) entry which is preliminary data.</text>
</comment>